<dbReference type="CDD" id="cd06261">
    <property type="entry name" value="TM_PBP2"/>
    <property type="match status" value="1"/>
</dbReference>
<reference evidence="9 10" key="1">
    <citation type="journal article" date="2016" name="Front. Microbiol.">
        <title>Genomic Resource of Rice Seed Associated Bacteria.</title>
        <authorList>
            <person name="Midha S."/>
            <person name="Bansal K."/>
            <person name="Sharma S."/>
            <person name="Kumar N."/>
            <person name="Patil P.P."/>
            <person name="Chaudhry V."/>
            <person name="Patil P.B."/>
        </authorList>
    </citation>
    <scope>NUCLEOTIDE SEQUENCE [LARGE SCALE GENOMIC DNA]</scope>
    <source>
        <strain evidence="9 10">NS359</strain>
    </source>
</reference>
<dbReference type="SUPFAM" id="SSF161098">
    <property type="entry name" value="MetI-like"/>
    <property type="match status" value="1"/>
</dbReference>
<comment type="subcellular location">
    <subcellularLocation>
        <location evidence="1 7">Cell membrane</location>
        <topology evidence="1 7">Multi-pass membrane protein</topology>
    </subcellularLocation>
</comment>
<dbReference type="STRING" id="465820.NS263_05060"/>
<keyword evidence="5 7" id="KW-1133">Transmembrane helix</keyword>
<feature type="transmembrane region" description="Helical" evidence="7">
    <location>
        <begin position="51"/>
        <end position="71"/>
    </location>
</feature>
<accession>A0A147DS45</accession>
<evidence type="ECO:0000259" key="8">
    <source>
        <dbReference type="PROSITE" id="PS50928"/>
    </source>
</evidence>
<dbReference type="AlphaFoldDB" id="A0A147DS45"/>
<dbReference type="PANTHER" id="PTHR43386:SF6">
    <property type="entry name" value="ABC TRANSPORTER PERMEASE PROTEIN"/>
    <property type="match status" value="1"/>
</dbReference>
<dbReference type="GO" id="GO:0055085">
    <property type="term" value="P:transmembrane transport"/>
    <property type="evidence" value="ECO:0007669"/>
    <property type="project" value="InterPro"/>
</dbReference>
<feature type="transmembrane region" description="Helical" evidence="7">
    <location>
        <begin position="283"/>
        <end position="304"/>
    </location>
</feature>
<comment type="similarity">
    <text evidence="7">Belongs to the binding-protein-dependent transport system permease family.</text>
</comment>
<dbReference type="Proteomes" id="UP000072763">
    <property type="component" value="Unassembled WGS sequence"/>
</dbReference>
<evidence type="ECO:0000256" key="5">
    <source>
        <dbReference type="ARBA" id="ARBA00022989"/>
    </source>
</evidence>
<organism evidence="9 10">
    <name type="scientific">Curtobacterium oceanosedimentum</name>
    <dbReference type="NCBI Taxonomy" id="465820"/>
    <lineage>
        <taxon>Bacteria</taxon>
        <taxon>Bacillati</taxon>
        <taxon>Actinomycetota</taxon>
        <taxon>Actinomycetes</taxon>
        <taxon>Micrococcales</taxon>
        <taxon>Microbacteriaceae</taxon>
        <taxon>Curtobacterium</taxon>
    </lineage>
</organism>
<gene>
    <name evidence="9" type="ORF">NS359_05395</name>
</gene>
<feature type="transmembrane region" description="Helical" evidence="7">
    <location>
        <begin position="115"/>
        <end position="138"/>
    </location>
</feature>
<dbReference type="EMBL" id="LDRC01000025">
    <property type="protein sequence ID" value="KTR52663.1"/>
    <property type="molecule type" value="Genomic_DNA"/>
</dbReference>
<evidence type="ECO:0000313" key="9">
    <source>
        <dbReference type="EMBL" id="KTR52663.1"/>
    </source>
</evidence>
<dbReference type="InterPro" id="IPR035906">
    <property type="entry name" value="MetI-like_sf"/>
</dbReference>
<keyword evidence="2 7" id="KW-0813">Transport</keyword>
<dbReference type="Pfam" id="PF00528">
    <property type="entry name" value="BPD_transp_1"/>
    <property type="match status" value="1"/>
</dbReference>
<evidence type="ECO:0000256" key="7">
    <source>
        <dbReference type="RuleBase" id="RU363032"/>
    </source>
</evidence>
<evidence type="ECO:0000256" key="2">
    <source>
        <dbReference type="ARBA" id="ARBA00022448"/>
    </source>
</evidence>
<dbReference type="OrthoDB" id="9812701at2"/>
<evidence type="ECO:0000256" key="3">
    <source>
        <dbReference type="ARBA" id="ARBA00022475"/>
    </source>
</evidence>
<keyword evidence="6 7" id="KW-0472">Membrane</keyword>
<dbReference type="GO" id="GO:0005886">
    <property type="term" value="C:plasma membrane"/>
    <property type="evidence" value="ECO:0007669"/>
    <property type="project" value="UniProtKB-SubCell"/>
</dbReference>
<comment type="caution">
    <text evidence="9">The sequence shown here is derived from an EMBL/GenBank/DDBJ whole genome shotgun (WGS) entry which is preliminary data.</text>
</comment>
<feature type="transmembrane region" description="Helical" evidence="7">
    <location>
        <begin position="233"/>
        <end position="258"/>
    </location>
</feature>
<evidence type="ECO:0000256" key="4">
    <source>
        <dbReference type="ARBA" id="ARBA00022692"/>
    </source>
</evidence>
<protein>
    <submittedName>
        <fullName evidence="9">Peptide ABC transporter permease</fullName>
    </submittedName>
</protein>
<name>A0A147DS45_9MICO</name>
<feature type="transmembrane region" description="Helical" evidence="7">
    <location>
        <begin position="150"/>
        <end position="170"/>
    </location>
</feature>
<dbReference type="Gene3D" id="1.10.3720.10">
    <property type="entry name" value="MetI-like"/>
    <property type="match status" value="1"/>
</dbReference>
<dbReference type="InterPro" id="IPR050366">
    <property type="entry name" value="BP-dependent_transpt_permease"/>
</dbReference>
<evidence type="ECO:0000256" key="1">
    <source>
        <dbReference type="ARBA" id="ARBA00004651"/>
    </source>
</evidence>
<dbReference type="PROSITE" id="PS50928">
    <property type="entry name" value="ABC_TM1"/>
    <property type="match status" value="1"/>
</dbReference>
<dbReference type="Pfam" id="PF12911">
    <property type="entry name" value="OppC_N"/>
    <property type="match status" value="1"/>
</dbReference>
<dbReference type="RefSeq" id="WP_058749296.1">
    <property type="nucleotide sequence ID" value="NZ_LDRC01000025.1"/>
</dbReference>
<dbReference type="InterPro" id="IPR025966">
    <property type="entry name" value="OppC_N"/>
</dbReference>
<keyword evidence="3" id="KW-1003">Cell membrane</keyword>
<evidence type="ECO:0000313" key="10">
    <source>
        <dbReference type="Proteomes" id="UP000072763"/>
    </source>
</evidence>
<proteinExistence type="inferred from homology"/>
<keyword evidence="4 7" id="KW-0812">Transmembrane</keyword>
<sequence length="316" mass="33818">MPSNAEPRSATHYVAPIEETPLQAVDQVDETEKTRSTWTDAWDSMRVRPTFWISSILILLVLVVAIFPGLFTHVDPRAANLDFSDEGARPGHPLGYNRQGYDVYARVIWGARSSVIVGLVATILVSLVGIVIGALAGFYGGWLDTIVSRIGDIFFSIPTILGAIVIMSVIPARNAFTVALVLAAFAWPQIARIMRGAVLSAKQSDYVTASAALGVSRFTTLVRHVIPNAIAPVIVIATVSLGSFIVAEATLSFLGIGLPPSALSWGLDIGTAQTSIRTNPSTIFWPSAALSITVLAFLLLGDVVRDALDPKARARR</sequence>
<dbReference type="InterPro" id="IPR000515">
    <property type="entry name" value="MetI-like"/>
</dbReference>
<dbReference type="PATRIC" id="fig|465820.4.peg.1128"/>
<dbReference type="PANTHER" id="PTHR43386">
    <property type="entry name" value="OLIGOPEPTIDE TRANSPORT SYSTEM PERMEASE PROTEIN APPC"/>
    <property type="match status" value="1"/>
</dbReference>
<feature type="domain" description="ABC transmembrane type-1" evidence="8">
    <location>
        <begin position="111"/>
        <end position="305"/>
    </location>
</feature>
<evidence type="ECO:0000256" key="6">
    <source>
        <dbReference type="ARBA" id="ARBA00023136"/>
    </source>
</evidence>